<dbReference type="EMBL" id="JANPWB010000009">
    <property type="protein sequence ID" value="KAJ1147960.1"/>
    <property type="molecule type" value="Genomic_DNA"/>
</dbReference>
<dbReference type="Proteomes" id="UP001066276">
    <property type="component" value="Chromosome 5"/>
</dbReference>
<evidence type="ECO:0000313" key="3">
    <source>
        <dbReference type="Proteomes" id="UP001066276"/>
    </source>
</evidence>
<evidence type="ECO:0000313" key="2">
    <source>
        <dbReference type="EMBL" id="KAJ1147960.1"/>
    </source>
</evidence>
<keyword evidence="3" id="KW-1185">Reference proteome</keyword>
<proteinExistence type="predicted"/>
<dbReference type="AlphaFoldDB" id="A0AAV7R755"/>
<comment type="caution">
    <text evidence="2">The sequence shown here is derived from an EMBL/GenBank/DDBJ whole genome shotgun (WGS) entry which is preliminary data.</text>
</comment>
<reference evidence="2" key="1">
    <citation type="journal article" date="2022" name="bioRxiv">
        <title>Sequencing and chromosome-scale assembly of the giantPleurodeles waltlgenome.</title>
        <authorList>
            <person name="Brown T."/>
            <person name="Elewa A."/>
            <person name="Iarovenko S."/>
            <person name="Subramanian E."/>
            <person name="Araus A.J."/>
            <person name="Petzold A."/>
            <person name="Susuki M."/>
            <person name="Suzuki K.-i.T."/>
            <person name="Hayashi T."/>
            <person name="Toyoda A."/>
            <person name="Oliveira C."/>
            <person name="Osipova E."/>
            <person name="Leigh N.D."/>
            <person name="Simon A."/>
            <person name="Yun M.H."/>
        </authorList>
    </citation>
    <scope>NUCLEOTIDE SEQUENCE</scope>
    <source>
        <strain evidence="2">20211129_DDA</strain>
        <tissue evidence="2">Liver</tissue>
    </source>
</reference>
<evidence type="ECO:0000256" key="1">
    <source>
        <dbReference type="SAM" id="MobiDB-lite"/>
    </source>
</evidence>
<gene>
    <name evidence="2" type="ORF">NDU88_000801</name>
</gene>
<protein>
    <submittedName>
        <fullName evidence="2">Uncharacterized protein</fullName>
    </submittedName>
</protein>
<sequence length="72" mass="7370">MLRSGGRCLSEHRGFSGASGRALREAGGSQRLAVCATPPCRGIPGPRAASGGGPSICRRPGCQAPTRHGEER</sequence>
<name>A0AAV7R755_PLEWA</name>
<accession>A0AAV7R755</accession>
<feature type="region of interest" description="Disordered" evidence="1">
    <location>
        <begin position="1"/>
        <end position="72"/>
    </location>
</feature>
<organism evidence="2 3">
    <name type="scientific">Pleurodeles waltl</name>
    <name type="common">Iberian ribbed newt</name>
    <dbReference type="NCBI Taxonomy" id="8319"/>
    <lineage>
        <taxon>Eukaryota</taxon>
        <taxon>Metazoa</taxon>
        <taxon>Chordata</taxon>
        <taxon>Craniata</taxon>
        <taxon>Vertebrata</taxon>
        <taxon>Euteleostomi</taxon>
        <taxon>Amphibia</taxon>
        <taxon>Batrachia</taxon>
        <taxon>Caudata</taxon>
        <taxon>Salamandroidea</taxon>
        <taxon>Salamandridae</taxon>
        <taxon>Pleurodelinae</taxon>
        <taxon>Pleurodeles</taxon>
    </lineage>
</organism>